<gene>
    <name evidence="2" type="ORF">O181_047913</name>
</gene>
<protein>
    <submittedName>
        <fullName evidence="2">Uncharacterized protein</fullName>
    </submittedName>
</protein>
<keyword evidence="3" id="KW-1185">Reference proteome</keyword>
<evidence type="ECO:0000313" key="2">
    <source>
        <dbReference type="EMBL" id="MBW0508198.1"/>
    </source>
</evidence>
<dbReference type="AlphaFoldDB" id="A0A9Q3DWZ3"/>
<dbReference type="Proteomes" id="UP000765509">
    <property type="component" value="Unassembled WGS sequence"/>
</dbReference>
<reference evidence="2" key="1">
    <citation type="submission" date="2021-03" db="EMBL/GenBank/DDBJ databases">
        <title>Draft genome sequence of rust myrtle Austropuccinia psidii MF-1, a brazilian biotype.</title>
        <authorList>
            <person name="Quecine M.C."/>
            <person name="Pachon D.M.R."/>
            <person name="Bonatelli M.L."/>
            <person name="Correr F.H."/>
            <person name="Franceschini L.M."/>
            <person name="Leite T.F."/>
            <person name="Margarido G.R.A."/>
            <person name="Almeida C.A."/>
            <person name="Ferrarezi J.A."/>
            <person name="Labate C.A."/>
        </authorList>
    </citation>
    <scope>NUCLEOTIDE SEQUENCE</scope>
    <source>
        <strain evidence="2">MF-1</strain>
    </source>
</reference>
<name>A0A9Q3DWZ3_9BASI</name>
<evidence type="ECO:0000313" key="3">
    <source>
        <dbReference type="Proteomes" id="UP000765509"/>
    </source>
</evidence>
<proteinExistence type="predicted"/>
<sequence>MKPPQLRDVGPPRNQLLEKIRATRRWVPRGREVENGKSHLERKSSHYYFNNRLKKDTPTTAFHGLIRHHSDPPTPVMSSKKGILSQKTHPNRHKGRYCIQQNNHKWPKSSQNLSILGGFQKDERDTRETSYFLKSEERKFQYNNPDIDTLV</sequence>
<evidence type="ECO:0000256" key="1">
    <source>
        <dbReference type="SAM" id="MobiDB-lite"/>
    </source>
</evidence>
<organism evidence="2 3">
    <name type="scientific">Austropuccinia psidii MF-1</name>
    <dbReference type="NCBI Taxonomy" id="1389203"/>
    <lineage>
        <taxon>Eukaryota</taxon>
        <taxon>Fungi</taxon>
        <taxon>Dikarya</taxon>
        <taxon>Basidiomycota</taxon>
        <taxon>Pucciniomycotina</taxon>
        <taxon>Pucciniomycetes</taxon>
        <taxon>Pucciniales</taxon>
        <taxon>Sphaerophragmiaceae</taxon>
        <taxon>Austropuccinia</taxon>
    </lineage>
</organism>
<feature type="region of interest" description="Disordered" evidence="1">
    <location>
        <begin position="63"/>
        <end position="92"/>
    </location>
</feature>
<accession>A0A9Q3DWZ3</accession>
<comment type="caution">
    <text evidence="2">The sequence shown here is derived from an EMBL/GenBank/DDBJ whole genome shotgun (WGS) entry which is preliminary data.</text>
</comment>
<dbReference type="EMBL" id="AVOT02020189">
    <property type="protein sequence ID" value="MBW0508198.1"/>
    <property type="molecule type" value="Genomic_DNA"/>
</dbReference>